<keyword evidence="2" id="KW-1185">Reference proteome</keyword>
<proteinExistence type="predicted"/>
<feature type="non-terminal residue" evidence="1">
    <location>
        <position position="1"/>
    </location>
</feature>
<evidence type="ECO:0000313" key="2">
    <source>
        <dbReference type="Proteomes" id="UP000789901"/>
    </source>
</evidence>
<gene>
    <name evidence="1" type="ORF">GMARGA_LOCUS41989</name>
</gene>
<name>A0ABN7XFJ4_GIGMA</name>
<dbReference type="EMBL" id="CAJVQB010120950">
    <property type="protein sequence ID" value="CAG8853168.1"/>
    <property type="molecule type" value="Genomic_DNA"/>
</dbReference>
<comment type="caution">
    <text evidence="1">The sequence shown here is derived from an EMBL/GenBank/DDBJ whole genome shotgun (WGS) entry which is preliminary data.</text>
</comment>
<sequence length="115" mass="13297">YDESCEIRTFPQLADNEKKHIWVTHNETTFHTYNGQHAVWGPEGEHPLRKKGLGPGVHVSDFLTKTIGRLKDDLEEVREMIVIGARYDGFWDIPKLLQQVKRAVNIFKRTHSGCI</sequence>
<organism evidence="1 2">
    <name type="scientific">Gigaspora margarita</name>
    <dbReference type="NCBI Taxonomy" id="4874"/>
    <lineage>
        <taxon>Eukaryota</taxon>
        <taxon>Fungi</taxon>
        <taxon>Fungi incertae sedis</taxon>
        <taxon>Mucoromycota</taxon>
        <taxon>Glomeromycotina</taxon>
        <taxon>Glomeromycetes</taxon>
        <taxon>Diversisporales</taxon>
        <taxon>Gigasporaceae</taxon>
        <taxon>Gigaspora</taxon>
    </lineage>
</organism>
<accession>A0ABN7XFJ4</accession>
<evidence type="ECO:0000313" key="1">
    <source>
        <dbReference type="EMBL" id="CAG8853168.1"/>
    </source>
</evidence>
<protein>
    <submittedName>
        <fullName evidence="1">23316_t:CDS:1</fullName>
    </submittedName>
</protein>
<reference evidence="1 2" key="1">
    <citation type="submission" date="2021-06" db="EMBL/GenBank/DDBJ databases">
        <authorList>
            <person name="Kallberg Y."/>
            <person name="Tangrot J."/>
            <person name="Rosling A."/>
        </authorList>
    </citation>
    <scope>NUCLEOTIDE SEQUENCE [LARGE SCALE GENOMIC DNA]</scope>
    <source>
        <strain evidence="1 2">120-4 pot B 10/14</strain>
    </source>
</reference>
<feature type="non-terminal residue" evidence="1">
    <location>
        <position position="115"/>
    </location>
</feature>
<dbReference type="Proteomes" id="UP000789901">
    <property type="component" value="Unassembled WGS sequence"/>
</dbReference>